<dbReference type="GO" id="GO:0102704">
    <property type="term" value="F:GDP-Man:Man(2)GlcNAc(2)-PP-Dol alpha-1,6-mannosyltransferase activity"/>
    <property type="evidence" value="ECO:0007669"/>
    <property type="project" value="UniProtKB-UniRule"/>
</dbReference>
<comment type="similarity">
    <text evidence="12">Belongs to the glycosyltransferase group 1 family.</text>
</comment>
<evidence type="ECO:0000259" key="14">
    <source>
        <dbReference type="Pfam" id="PF13439"/>
    </source>
</evidence>
<accession>A0A409VMZ0</accession>
<evidence type="ECO:0000259" key="13">
    <source>
        <dbReference type="Pfam" id="PF00534"/>
    </source>
</evidence>
<dbReference type="PANTHER" id="PTHR45918">
    <property type="entry name" value="ALPHA-1,3/1,6-MANNOSYLTRANSFERASE ALG2"/>
    <property type="match status" value="1"/>
</dbReference>
<evidence type="ECO:0000256" key="3">
    <source>
        <dbReference type="ARBA" id="ARBA00004922"/>
    </source>
</evidence>
<sequence length="471" mass="52288">MRSLRVAFIHPDLGIGGAERLVVDAALGLQELGHDVDLYTSYHDPNHCFEETRDGTLKVHHLRPPFPRSWKGKFHILFAHLRQLHLTMRLLSWGAPSYDVYFVDQLSTCIPFLRTIGQTRVVFYCHFPDKLLANGAFIEGNLVKKNPSFLKWLYRLPMDWLEELTTRQADIILANSQFTGRIFKSYFPSITQIPRVVYPGINISAYEDAVDLLDLDTVAVTSTRPTLLSLNRFEGKKNALLALEAFGLLKGKHSNLGRLRGYDPRLEDNVHTLRQLVSRATSLSLTYSVTSPGPIPANLKSSESESDVLFVLNFTTSQRTALLLSASSLALLYTPANEHFGIVPVEAMACGIPVLACDSGGPTESVVDASLFKEQGTGWLKRPDPQVWADALLEIVSLSPSERGEMSQRAKARARSLFGMDAMARGLDESLQEAVDMDTVNVFGWTGTLGMMLIGFLLAYLAGPFLFPVSN</sequence>
<dbReference type="EC" id="2.4.1.257" evidence="12"/>
<dbReference type="InterPro" id="IPR028098">
    <property type="entry name" value="Glyco_trans_4-like_N"/>
</dbReference>
<evidence type="ECO:0000256" key="1">
    <source>
        <dbReference type="ARBA" id="ARBA00003142"/>
    </source>
</evidence>
<evidence type="ECO:0000256" key="4">
    <source>
        <dbReference type="ARBA" id="ARBA00022676"/>
    </source>
</evidence>
<dbReference type="UniPathway" id="UPA00378"/>
<keyword evidence="5 12" id="KW-0808">Transferase</keyword>
<reference evidence="15 16" key="1">
    <citation type="journal article" date="2018" name="Evol. Lett.">
        <title>Horizontal gene cluster transfer increased hallucinogenic mushroom diversity.</title>
        <authorList>
            <person name="Reynolds H.T."/>
            <person name="Vijayakumar V."/>
            <person name="Gluck-Thaler E."/>
            <person name="Korotkin H.B."/>
            <person name="Matheny P.B."/>
            <person name="Slot J.C."/>
        </authorList>
    </citation>
    <scope>NUCLEOTIDE SEQUENCE [LARGE SCALE GENOMIC DNA]</scope>
    <source>
        <strain evidence="15 16">2631</strain>
    </source>
</reference>
<dbReference type="PANTHER" id="PTHR45918:SF1">
    <property type="entry name" value="ALPHA-1,3_1,6-MANNOSYLTRANSFERASE ALG2"/>
    <property type="match status" value="1"/>
</dbReference>
<keyword evidence="6 12" id="KW-0812">Transmembrane</keyword>
<protein>
    <recommendedName>
        <fullName evidence="12">Alpha-1,3/1,6-mannosyltransferase ALG2</fullName>
        <ecNumber evidence="12">2.4.1.132</ecNumber>
        <ecNumber evidence="12">2.4.1.257</ecNumber>
    </recommendedName>
    <alternativeName>
        <fullName evidence="12">GDP-Man:Man(1)GlcNAc(2)-PP-Dol alpha-1,3-mannosyltransferase</fullName>
    </alternativeName>
</protein>
<evidence type="ECO:0000256" key="10">
    <source>
        <dbReference type="ARBA" id="ARBA00045103"/>
    </source>
</evidence>
<dbReference type="AlphaFoldDB" id="A0A409VMZ0"/>
<proteinExistence type="inferred from homology"/>
<dbReference type="EMBL" id="NHYD01003971">
    <property type="protein sequence ID" value="PPQ67645.1"/>
    <property type="molecule type" value="Genomic_DNA"/>
</dbReference>
<name>A0A409VMZ0_PSICY</name>
<keyword evidence="4 12" id="KW-0328">Glycosyltransferase</keyword>
<dbReference type="Pfam" id="PF13439">
    <property type="entry name" value="Glyco_transf_4"/>
    <property type="match status" value="1"/>
</dbReference>
<dbReference type="InterPro" id="IPR027054">
    <property type="entry name" value="ALG2"/>
</dbReference>
<dbReference type="OrthoDB" id="448893at2759"/>
<comment type="subcellular location">
    <subcellularLocation>
        <location evidence="2 12">Endoplasmic reticulum membrane</location>
    </subcellularLocation>
</comment>
<evidence type="ECO:0000256" key="2">
    <source>
        <dbReference type="ARBA" id="ARBA00004586"/>
    </source>
</evidence>
<comment type="caution">
    <text evidence="15">The sequence shown here is derived from an EMBL/GenBank/DDBJ whole genome shotgun (WGS) entry which is preliminary data.</text>
</comment>
<dbReference type="FunCoup" id="A0A409VMZ0">
    <property type="interactions" value="431"/>
</dbReference>
<feature type="domain" description="Glycosyl transferase family 1" evidence="13">
    <location>
        <begin position="222"/>
        <end position="412"/>
    </location>
</feature>
<dbReference type="Gene3D" id="3.40.50.2000">
    <property type="entry name" value="Glycogen Phosphorylase B"/>
    <property type="match status" value="2"/>
</dbReference>
<dbReference type="GO" id="GO:0005789">
    <property type="term" value="C:endoplasmic reticulum membrane"/>
    <property type="evidence" value="ECO:0007669"/>
    <property type="project" value="UniProtKB-SubCell"/>
</dbReference>
<comment type="pathway">
    <text evidence="3 12">Protein modification; protein glycosylation.</text>
</comment>
<feature type="transmembrane region" description="Helical" evidence="12">
    <location>
        <begin position="442"/>
        <end position="467"/>
    </location>
</feature>
<evidence type="ECO:0000256" key="8">
    <source>
        <dbReference type="ARBA" id="ARBA00022989"/>
    </source>
</evidence>
<evidence type="ECO:0000313" key="16">
    <source>
        <dbReference type="Proteomes" id="UP000283269"/>
    </source>
</evidence>
<comment type="catalytic activity">
    <reaction evidence="11 12">
        <text>an alpha-D-Man-(1-&gt;3)-beta-D-Man-(1-&gt;4)-beta-D-GlcNAc-(1-&gt;4)-alpha-D-GlcNAc-diphospho-di-trans,poly-cis-dolichol + GDP-alpha-D-mannose = an alpha-D-Man-(1-&gt;3)-[alpha-D-Man-(1-&gt;6)]-beta-D-Man-(1-&gt;4)-beta-D-GlcNAc-(1-&gt;4)-alpha-D-GlcNAc-diphospho-di-trans,poly-cis-dolichol + GDP + H(+)</text>
        <dbReference type="Rhea" id="RHEA:29519"/>
        <dbReference type="Rhea" id="RHEA-COMP:19513"/>
        <dbReference type="Rhea" id="RHEA-COMP:19515"/>
        <dbReference type="ChEBI" id="CHEBI:15378"/>
        <dbReference type="ChEBI" id="CHEBI:57527"/>
        <dbReference type="ChEBI" id="CHEBI:58189"/>
        <dbReference type="ChEBI" id="CHEBI:132510"/>
        <dbReference type="ChEBI" id="CHEBI:132511"/>
        <dbReference type="EC" id="2.4.1.257"/>
    </reaction>
    <physiologicalReaction direction="left-to-right" evidence="11 12">
        <dbReference type="Rhea" id="RHEA:29520"/>
    </physiologicalReaction>
</comment>
<dbReference type="GO" id="GO:0004378">
    <property type="term" value="F:GDP-Man:Man(1)GlcNAc(2)-PP-Dol alpha-1,3-mannosyltransferase activity"/>
    <property type="evidence" value="ECO:0007669"/>
    <property type="project" value="UniProtKB-UniRule"/>
</dbReference>
<keyword evidence="7 12" id="KW-0256">Endoplasmic reticulum</keyword>
<dbReference type="InterPro" id="IPR001296">
    <property type="entry name" value="Glyco_trans_1"/>
</dbReference>
<evidence type="ECO:0000256" key="5">
    <source>
        <dbReference type="ARBA" id="ARBA00022679"/>
    </source>
</evidence>
<evidence type="ECO:0000256" key="12">
    <source>
        <dbReference type="RuleBase" id="RU367136"/>
    </source>
</evidence>
<dbReference type="STRING" id="93625.A0A409VMZ0"/>
<dbReference type="Pfam" id="PF00534">
    <property type="entry name" value="Glycos_transf_1"/>
    <property type="match status" value="1"/>
</dbReference>
<evidence type="ECO:0000256" key="6">
    <source>
        <dbReference type="ARBA" id="ARBA00022692"/>
    </source>
</evidence>
<comment type="function">
    <text evidence="1 12">Mannosylates Man(2)GlcNAc(2)-dolichol diphosphate and Man(1)GlcNAc(2)-dolichol diphosphate to form Man(3)GlcNAc(2)-dolichol diphosphate.</text>
</comment>
<dbReference type="EC" id="2.4.1.132" evidence="12"/>
<organism evidence="15 16">
    <name type="scientific">Psilocybe cyanescens</name>
    <dbReference type="NCBI Taxonomy" id="93625"/>
    <lineage>
        <taxon>Eukaryota</taxon>
        <taxon>Fungi</taxon>
        <taxon>Dikarya</taxon>
        <taxon>Basidiomycota</taxon>
        <taxon>Agaricomycotina</taxon>
        <taxon>Agaricomycetes</taxon>
        <taxon>Agaricomycetidae</taxon>
        <taxon>Agaricales</taxon>
        <taxon>Agaricineae</taxon>
        <taxon>Strophariaceae</taxon>
        <taxon>Psilocybe</taxon>
    </lineage>
</organism>
<evidence type="ECO:0000256" key="9">
    <source>
        <dbReference type="ARBA" id="ARBA00023136"/>
    </source>
</evidence>
<comment type="catalytic activity">
    <reaction evidence="10 12">
        <text>a beta-D-Man-(1-&gt;4)-beta-D-GlcNAc-(1-&gt;4)-alpha-D-GlcNAc-diphospho-di-trans,poly-cis-dolichol + GDP-alpha-D-mannose = an alpha-D-Man-(1-&gt;3)-beta-D-Man-(1-&gt;4)-beta-D-GlcNAc-(1-&gt;4)-alpha-D-GlcNAc-diphospho-di-trans,poly-cis-dolichol + GDP + H(+)</text>
        <dbReference type="Rhea" id="RHEA:29515"/>
        <dbReference type="Rhea" id="RHEA-COMP:19511"/>
        <dbReference type="Rhea" id="RHEA-COMP:19513"/>
        <dbReference type="ChEBI" id="CHEBI:15378"/>
        <dbReference type="ChEBI" id="CHEBI:57527"/>
        <dbReference type="ChEBI" id="CHEBI:58189"/>
        <dbReference type="ChEBI" id="CHEBI:58472"/>
        <dbReference type="ChEBI" id="CHEBI:132510"/>
        <dbReference type="EC" id="2.4.1.132"/>
    </reaction>
    <physiologicalReaction direction="left-to-right" evidence="10 12">
        <dbReference type="Rhea" id="RHEA:29516"/>
    </physiologicalReaction>
</comment>
<keyword evidence="9 12" id="KW-0472">Membrane</keyword>
<gene>
    <name evidence="15" type="ORF">CVT25_012673</name>
</gene>
<evidence type="ECO:0000313" key="15">
    <source>
        <dbReference type="EMBL" id="PPQ67645.1"/>
    </source>
</evidence>
<dbReference type="SUPFAM" id="SSF53756">
    <property type="entry name" value="UDP-Glycosyltransferase/glycogen phosphorylase"/>
    <property type="match status" value="1"/>
</dbReference>
<evidence type="ECO:0000256" key="7">
    <source>
        <dbReference type="ARBA" id="ARBA00022824"/>
    </source>
</evidence>
<evidence type="ECO:0000256" key="11">
    <source>
        <dbReference type="ARBA" id="ARBA00045104"/>
    </source>
</evidence>
<keyword evidence="8 12" id="KW-1133">Transmembrane helix</keyword>
<feature type="domain" description="Glycosyltransferase subfamily 4-like N-terminal" evidence="14">
    <location>
        <begin position="15"/>
        <end position="204"/>
    </location>
</feature>
<dbReference type="Proteomes" id="UP000283269">
    <property type="component" value="Unassembled WGS sequence"/>
</dbReference>
<keyword evidence="16" id="KW-1185">Reference proteome</keyword>
<dbReference type="InParanoid" id="A0A409VMZ0"/>